<dbReference type="Proteomes" id="UP000547973">
    <property type="component" value="Unassembled WGS sequence"/>
</dbReference>
<dbReference type="Pfam" id="PF05872">
    <property type="entry name" value="HerA_C"/>
    <property type="match status" value="1"/>
</dbReference>
<sequence>MGELSLSITMETGPVAWTRMCAPRGLMDPAPDATIDEAVKASPRSAQYGQVVGHESAYELPSSRKSASSRRPSPRSR</sequence>
<evidence type="ECO:0000313" key="3">
    <source>
        <dbReference type="EMBL" id="NYI41032.1"/>
    </source>
</evidence>
<protein>
    <recommendedName>
        <fullName evidence="2">Helicase HerA-like C-terminal domain-containing protein</fullName>
    </recommendedName>
</protein>
<dbReference type="InterPro" id="IPR033186">
    <property type="entry name" value="HerA_C"/>
</dbReference>
<organism evidence="3 4">
    <name type="scientific">Demequina lutea</name>
    <dbReference type="NCBI Taxonomy" id="431489"/>
    <lineage>
        <taxon>Bacteria</taxon>
        <taxon>Bacillati</taxon>
        <taxon>Actinomycetota</taxon>
        <taxon>Actinomycetes</taxon>
        <taxon>Micrococcales</taxon>
        <taxon>Demequinaceae</taxon>
        <taxon>Demequina</taxon>
    </lineage>
</organism>
<gene>
    <name evidence="3" type="ORF">BKA03_001151</name>
</gene>
<name>A0A7Y9Z900_9MICO</name>
<evidence type="ECO:0000256" key="1">
    <source>
        <dbReference type="SAM" id="MobiDB-lite"/>
    </source>
</evidence>
<dbReference type="AlphaFoldDB" id="A0A7Y9Z900"/>
<evidence type="ECO:0000259" key="2">
    <source>
        <dbReference type="Pfam" id="PF05872"/>
    </source>
</evidence>
<reference evidence="3 4" key="1">
    <citation type="submission" date="2020-07" db="EMBL/GenBank/DDBJ databases">
        <title>Sequencing the genomes of 1000 actinobacteria strains.</title>
        <authorList>
            <person name="Klenk H.-P."/>
        </authorList>
    </citation>
    <scope>NUCLEOTIDE SEQUENCE [LARGE SCALE GENOMIC DNA]</scope>
    <source>
        <strain evidence="3 4">DSM 19970</strain>
    </source>
</reference>
<evidence type="ECO:0000313" key="4">
    <source>
        <dbReference type="Proteomes" id="UP000547973"/>
    </source>
</evidence>
<dbReference type="EMBL" id="JACBZO010000001">
    <property type="protein sequence ID" value="NYI41032.1"/>
    <property type="molecule type" value="Genomic_DNA"/>
</dbReference>
<feature type="region of interest" description="Disordered" evidence="1">
    <location>
        <begin position="54"/>
        <end position="77"/>
    </location>
</feature>
<keyword evidence="4" id="KW-1185">Reference proteome</keyword>
<feature type="domain" description="Helicase HerA-like C-terminal" evidence="2">
    <location>
        <begin position="14"/>
        <end position="70"/>
    </location>
</feature>
<dbReference type="RefSeq" id="WP_062075284.1">
    <property type="nucleotide sequence ID" value="NZ_BBRC01000007.1"/>
</dbReference>
<accession>A0A7Y9Z900</accession>
<comment type="caution">
    <text evidence="3">The sequence shown here is derived from an EMBL/GenBank/DDBJ whole genome shotgun (WGS) entry which is preliminary data.</text>
</comment>
<feature type="compositionally biased region" description="Low complexity" evidence="1">
    <location>
        <begin position="61"/>
        <end position="71"/>
    </location>
</feature>
<proteinExistence type="predicted"/>